<evidence type="ECO:0000259" key="3">
    <source>
        <dbReference type="PROSITE" id="PS50893"/>
    </source>
</evidence>
<proteinExistence type="predicted"/>
<dbReference type="GO" id="GO:0016887">
    <property type="term" value="F:ATP hydrolysis activity"/>
    <property type="evidence" value="ECO:0007669"/>
    <property type="project" value="InterPro"/>
</dbReference>
<comment type="caution">
    <text evidence="4">The sequence shown here is derived from an EMBL/GenBank/DDBJ whole genome shotgun (WGS) entry which is preliminary data.</text>
</comment>
<dbReference type="RefSeq" id="WP_026800074.1">
    <property type="nucleotide sequence ID" value="NZ_AULI01000006.1"/>
</dbReference>
<organism evidence="4 5">
    <name type="scientific">Pontibacillus halophilus JSM 076056 = DSM 19796</name>
    <dbReference type="NCBI Taxonomy" id="1385510"/>
    <lineage>
        <taxon>Bacteria</taxon>
        <taxon>Bacillati</taxon>
        <taxon>Bacillota</taxon>
        <taxon>Bacilli</taxon>
        <taxon>Bacillales</taxon>
        <taxon>Bacillaceae</taxon>
        <taxon>Pontibacillus</taxon>
    </lineage>
</organism>
<reference evidence="4 5" key="1">
    <citation type="submission" date="2013-08" db="EMBL/GenBank/DDBJ databases">
        <authorList>
            <person name="Huang J."/>
            <person name="Wang G."/>
        </authorList>
    </citation>
    <scope>NUCLEOTIDE SEQUENCE [LARGE SCALE GENOMIC DNA]</scope>
    <source>
        <strain evidence="4 5">JSM 076056</strain>
    </source>
</reference>
<dbReference type="Proteomes" id="UP000030528">
    <property type="component" value="Unassembled WGS sequence"/>
</dbReference>
<dbReference type="PROSITE" id="PS00211">
    <property type="entry name" value="ABC_TRANSPORTER_1"/>
    <property type="match status" value="1"/>
</dbReference>
<name>A0A0A5IB14_9BACI</name>
<dbReference type="PROSITE" id="PS50893">
    <property type="entry name" value="ABC_TRANSPORTER_2"/>
    <property type="match status" value="1"/>
</dbReference>
<dbReference type="OrthoDB" id="9804819at2"/>
<evidence type="ECO:0000313" key="4">
    <source>
        <dbReference type="EMBL" id="KGX92997.1"/>
    </source>
</evidence>
<evidence type="ECO:0000256" key="1">
    <source>
        <dbReference type="ARBA" id="ARBA00022741"/>
    </source>
</evidence>
<dbReference type="SMART" id="SM00382">
    <property type="entry name" value="AAA"/>
    <property type="match status" value="1"/>
</dbReference>
<gene>
    <name evidence="4" type="ORF">N781_14085</name>
</gene>
<evidence type="ECO:0000313" key="5">
    <source>
        <dbReference type="Proteomes" id="UP000030528"/>
    </source>
</evidence>
<feature type="domain" description="ABC transporter" evidence="3">
    <location>
        <begin position="5"/>
        <end position="232"/>
    </location>
</feature>
<protein>
    <submittedName>
        <fullName evidence="4">ABC transporter ATP-binding protein</fullName>
    </submittedName>
</protein>
<dbReference type="InterPro" id="IPR003593">
    <property type="entry name" value="AAA+_ATPase"/>
</dbReference>
<keyword evidence="5" id="KW-1185">Reference proteome</keyword>
<dbReference type="InterPro" id="IPR027417">
    <property type="entry name" value="P-loop_NTPase"/>
</dbReference>
<keyword evidence="1" id="KW-0547">Nucleotide-binding</keyword>
<dbReference type="eggNOG" id="COG1131">
    <property type="taxonomic scope" value="Bacteria"/>
</dbReference>
<dbReference type="Pfam" id="PF00005">
    <property type="entry name" value="ABC_tran"/>
    <property type="match status" value="1"/>
</dbReference>
<accession>A0A0A5IB14</accession>
<dbReference type="AlphaFoldDB" id="A0A0A5IB14"/>
<dbReference type="EMBL" id="AVPE01000004">
    <property type="protein sequence ID" value="KGX92997.1"/>
    <property type="molecule type" value="Genomic_DNA"/>
</dbReference>
<dbReference type="InterPro" id="IPR017871">
    <property type="entry name" value="ABC_transporter-like_CS"/>
</dbReference>
<dbReference type="SUPFAM" id="SSF52540">
    <property type="entry name" value="P-loop containing nucleoside triphosphate hydrolases"/>
    <property type="match status" value="1"/>
</dbReference>
<keyword evidence="2 4" id="KW-0067">ATP-binding</keyword>
<dbReference type="Gene3D" id="3.40.50.300">
    <property type="entry name" value="P-loop containing nucleotide triphosphate hydrolases"/>
    <property type="match status" value="1"/>
</dbReference>
<evidence type="ECO:0000256" key="2">
    <source>
        <dbReference type="ARBA" id="ARBA00022840"/>
    </source>
</evidence>
<dbReference type="PANTHER" id="PTHR43038:SF3">
    <property type="entry name" value="ABC TRANSPORTER G FAMILY MEMBER 20 ISOFORM X1"/>
    <property type="match status" value="1"/>
</dbReference>
<sequence>MKEMIRVEGMAHSFGKEEVLKDIHVSIEQGEIYGLLGPSGAGKTTLVKMIVGITEADRGRVWVKGVQMPSLHQMNVIGYMAQSDALYGELSARENMDFFGSIYGYNKRKRKQRIQEVAHIVNLEKDLDKQVHHYSGGMKRRLSLAIALLHEPDVLVLDEPTVGIDPLLRQSIWEEFTRLKNEGKTLIVTTHVMDEAEKCDRLAMLRGGYLIAQGTPQELIQQVRASSIEEAFLSYGGAEA</sequence>
<dbReference type="STRING" id="1385510.GCA_000425205_01649"/>
<dbReference type="GO" id="GO:0005524">
    <property type="term" value="F:ATP binding"/>
    <property type="evidence" value="ECO:0007669"/>
    <property type="project" value="UniProtKB-KW"/>
</dbReference>
<dbReference type="InterPro" id="IPR003439">
    <property type="entry name" value="ABC_transporter-like_ATP-bd"/>
</dbReference>
<dbReference type="PANTHER" id="PTHR43038">
    <property type="entry name" value="ATP-BINDING CASSETTE, SUB-FAMILY H, MEMBER 1"/>
    <property type="match status" value="1"/>
</dbReference>